<dbReference type="AlphaFoldDB" id="A0A024K6Z0"/>
<sequence length="137" mass="14925">MLTMSLDRDTAIALIVRARQLPAADLDALDDRELQDRLRSVDIRRMLAITDGSTEEPAAHTVRHNGIGLDMQLTPPEARVVADELVLVGDNLIRKALAQLDRGAVLDELMRAANGLLQRGNELLLAAERAENGQAAL</sequence>
<dbReference type="EMBL" id="HG964447">
    <property type="protein sequence ID" value="CDO91228.1"/>
    <property type="molecule type" value="Genomic_DNA"/>
</dbReference>
<dbReference type="OrthoDB" id="4728621at2"/>
<evidence type="ECO:0000313" key="3">
    <source>
        <dbReference type="Proteomes" id="UP000193710"/>
    </source>
</evidence>
<dbReference type="Proteomes" id="UP000028880">
    <property type="component" value="Unassembled WGS sequence"/>
</dbReference>
<reference evidence="1" key="1">
    <citation type="journal article" date="2014" name="Genome Announc.">
        <title>Draft Genome Sequence of Mycobacterium triplex DSM 44626.</title>
        <authorList>
            <person name="Sassi M."/>
            <person name="Croce O."/>
            <person name="Robert C."/>
            <person name="Raoult D."/>
            <person name="Drancourt M."/>
        </authorList>
    </citation>
    <scope>NUCLEOTIDE SEQUENCE [LARGE SCALE GENOMIC DNA]</scope>
    <source>
        <strain evidence="1">DSM 44626</strain>
    </source>
</reference>
<evidence type="ECO:0000313" key="2">
    <source>
        <dbReference type="EMBL" id="ORX03283.1"/>
    </source>
</evidence>
<reference evidence="2 3" key="3">
    <citation type="submission" date="2016-01" db="EMBL/GenBank/DDBJ databases">
        <title>The new phylogeny of the genus Mycobacterium.</title>
        <authorList>
            <person name="Tarcisio F."/>
            <person name="Conor M."/>
            <person name="Antonella G."/>
            <person name="Elisabetta G."/>
            <person name="Giulia F.S."/>
            <person name="Sara T."/>
            <person name="Anna F."/>
            <person name="Clotilde B."/>
            <person name="Roberto B."/>
            <person name="Veronica D.S."/>
            <person name="Fabio R."/>
            <person name="Monica P."/>
            <person name="Olivier J."/>
            <person name="Enrico T."/>
            <person name="Nicola S."/>
        </authorList>
    </citation>
    <scope>NUCLEOTIDE SEQUENCE [LARGE SCALE GENOMIC DNA]</scope>
    <source>
        <strain evidence="2 3">DSM 44626</strain>
    </source>
</reference>
<accession>A0A024K6Z0</accession>
<reference evidence="1" key="2">
    <citation type="submission" date="2014-04" db="EMBL/GenBank/DDBJ databases">
        <authorList>
            <person name="Xu Y.W."/>
            <person name="Yang Q."/>
        </authorList>
    </citation>
    <scope>NUCLEOTIDE SEQUENCE</scope>
    <source>
        <strain evidence="1">DSM 44626</strain>
    </source>
</reference>
<organism evidence="1">
    <name type="scientific">Mycobacterium triplex</name>
    <dbReference type="NCBI Taxonomy" id="47839"/>
    <lineage>
        <taxon>Bacteria</taxon>
        <taxon>Bacillati</taxon>
        <taxon>Actinomycetota</taxon>
        <taxon>Actinomycetes</taxon>
        <taxon>Mycobacteriales</taxon>
        <taxon>Mycobacteriaceae</taxon>
        <taxon>Mycobacterium</taxon>
        <taxon>Mycobacterium simiae complex</taxon>
    </lineage>
</organism>
<evidence type="ECO:0000313" key="1">
    <source>
        <dbReference type="EMBL" id="CDO91228.1"/>
    </source>
</evidence>
<keyword evidence="3" id="KW-1185">Reference proteome</keyword>
<proteinExistence type="predicted"/>
<name>A0A024K6Z0_9MYCO</name>
<dbReference type="Proteomes" id="UP000193710">
    <property type="component" value="Unassembled WGS sequence"/>
</dbReference>
<dbReference type="HOGENOM" id="CLU_1862999_0_0_11"/>
<protein>
    <submittedName>
        <fullName evidence="1">Uncharacterized protein</fullName>
    </submittedName>
</protein>
<gene>
    <name evidence="2" type="ORF">AWC29_01060</name>
    <name evidence="1" type="ORF">BN973_05635</name>
</gene>
<dbReference type="EMBL" id="LQPY01000023">
    <property type="protein sequence ID" value="ORX03283.1"/>
    <property type="molecule type" value="Genomic_DNA"/>
</dbReference>
<dbReference type="RefSeq" id="WP_036473418.1">
    <property type="nucleotide sequence ID" value="NZ_HG964447.1"/>
</dbReference>